<evidence type="ECO:0000313" key="4">
    <source>
        <dbReference type="Proteomes" id="UP001370348"/>
    </source>
</evidence>
<dbReference type="RefSeq" id="WP_394824136.1">
    <property type="nucleotide sequence ID" value="NZ_CP089984.1"/>
</dbReference>
<evidence type="ECO:0000313" key="3">
    <source>
        <dbReference type="EMBL" id="WXB14514.1"/>
    </source>
</evidence>
<protein>
    <submittedName>
        <fullName evidence="3">Penicillin-binding protein</fullName>
    </submittedName>
</protein>
<gene>
    <name evidence="3" type="ORF">LZC94_42655</name>
</gene>
<dbReference type="PANTHER" id="PTHR30627:SF2">
    <property type="entry name" value="PEPTIDOGLYCAN D,D-TRANSPEPTIDASE MRDA"/>
    <property type="match status" value="1"/>
</dbReference>
<feature type="compositionally biased region" description="Low complexity" evidence="1">
    <location>
        <begin position="480"/>
        <end position="492"/>
    </location>
</feature>
<feature type="domain" description="Penicillin-binding protein transpeptidase" evidence="2">
    <location>
        <begin position="110"/>
        <end position="378"/>
    </location>
</feature>
<dbReference type="EMBL" id="CP089984">
    <property type="protein sequence ID" value="WXB14514.1"/>
    <property type="molecule type" value="Genomic_DNA"/>
</dbReference>
<name>A0ABZ2LUB5_9BACT</name>
<sequence length="492" mass="52096">MGRLLGVGPLGGKQVDEPSVSHVAPSSPNGLPEGSKGGPSATRPEPGATAAALPGASPLLAGLDLVHIGFDDEGTTAPLPNQGVARLSVDPALQRIAQGILAGRHLPEAAIVMVDPVTGRVLVYASHVESGGPRDLCARAIAPAASVFKVVTGTALVDTADMGPETRECYAGGGEQRIVAGDLEENPRRDRWCITLSNAMGRSINPVFARLALRRLKPKDLELTAQAYGFGQKVPFDVDVEPSALQIPGDRLEYARTAAGFFHTTLSPLQAAAMSTTLARGGEAIRLHVVREALDAQGKAIYTEPDKPSVRRVLKPETAQAVVAMMEHTVTEGTAYRAFRDSSGRPFLRGIPVAGKTGTLSDHETGRLFTWFTGFAPSHAVAVEGDVKPVAIAVLVVNNPAWNVKANVVAREMLRAYFAQQNLEHITAPGAALSGRRPRRRAALHALRAGNENSENQGRDRDRDRTRVALALGRSQPVLSATASSRPRTSSR</sequence>
<organism evidence="3 4">
    <name type="scientific">Pendulispora albinea</name>
    <dbReference type="NCBI Taxonomy" id="2741071"/>
    <lineage>
        <taxon>Bacteria</taxon>
        <taxon>Pseudomonadati</taxon>
        <taxon>Myxococcota</taxon>
        <taxon>Myxococcia</taxon>
        <taxon>Myxococcales</taxon>
        <taxon>Sorangiineae</taxon>
        <taxon>Pendulisporaceae</taxon>
        <taxon>Pendulispora</taxon>
    </lineage>
</organism>
<feature type="region of interest" description="Disordered" evidence="1">
    <location>
        <begin position="446"/>
        <end position="492"/>
    </location>
</feature>
<evidence type="ECO:0000256" key="1">
    <source>
        <dbReference type="SAM" id="MobiDB-lite"/>
    </source>
</evidence>
<dbReference type="InterPro" id="IPR001460">
    <property type="entry name" value="PCN-bd_Tpept"/>
</dbReference>
<dbReference type="InterPro" id="IPR050515">
    <property type="entry name" value="Beta-lactam/transpept"/>
</dbReference>
<dbReference type="InterPro" id="IPR012338">
    <property type="entry name" value="Beta-lactam/transpept-like"/>
</dbReference>
<accession>A0ABZ2LUB5</accession>
<proteinExistence type="predicted"/>
<feature type="region of interest" description="Disordered" evidence="1">
    <location>
        <begin position="1"/>
        <end position="53"/>
    </location>
</feature>
<keyword evidence="4" id="KW-1185">Reference proteome</keyword>
<dbReference type="Pfam" id="PF00905">
    <property type="entry name" value="Transpeptidase"/>
    <property type="match status" value="1"/>
</dbReference>
<dbReference type="SUPFAM" id="SSF56601">
    <property type="entry name" value="beta-lactamase/transpeptidase-like"/>
    <property type="match status" value="1"/>
</dbReference>
<evidence type="ECO:0000259" key="2">
    <source>
        <dbReference type="Pfam" id="PF00905"/>
    </source>
</evidence>
<reference evidence="3 4" key="1">
    <citation type="submission" date="2021-12" db="EMBL/GenBank/DDBJ databases">
        <title>Discovery of the Pendulisporaceae a myxobacterial family with distinct sporulation behavior and unique specialized metabolism.</title>
        <authorList>
            <person name="Garcia R."/>
            <person name="Popoff A."/>
            <person name="Bader C.D."/>
            <person name="Loehr J."/>
            <person name="Walesch S."/>
            <person name="Walt C."/>
            <person name="Boldt J."/>
            <person name="Bunk B."/>
            <person name="Haeckl F.J.F.P.J."/>
            <person name="Gunesch A.P."/>
            <person name="Birkelbach J."/>
            <person name="Nuebel U."/>
            <person name="Pietschmann T."/>
            <person name="Bach T."/>
            <person name="Mueller R."/>
        </authorList>
    </citation>
    <scope>NUCLEOTIDE SEQUENCE [LARGE SCALE GENOMIC DNA]</scope>
    <source>
        <strain evidence="3 4">MSr11954</strain>
    </source>
</reference>
<dbReference type="Gene3D" id="3.40.710.10">
    <property type="entry name" value="DD-peptidase/beta-lactamase superfamily"/>
    <property type="match status" value="1"/>
</dbReference>
<dbReference type="PANTHER" id="PTHR30627">
    <property type="entry name" value="PEPTIDOGLYCAN D,D-TRANSPEPTIDASE"/>
    <property type="match status" value="1"/>
</dbReference>
<feature type="compositionally biased region" description="Basic and acidic residues" evidence="1">
    <location>
        <begin position="457"/>
        <end position="467"/>
    </location>
</feature>
<dbReference type="Proteomes" id="UP001370348">
    <property type="component" value="Chromosome"/>
</dbReference>